<dbReference type="KEGG" id="tso:IZ6_04900"/>
<gene>
    <name evidence="1" type="ORF">IZ6_04900</name>
</gene>
<keyword evidence="2" id="KW-1185">Reference proteome</keyword>
<dbReference type="EMBL" id="AP023361">
    <property type="protein sequence ID" value="BCJ89755.1"/>
    <property type="molecule type" value="Genomic_DNA"/>
</dbReference>
<dbReference type="Proteomes" id="UP000515317">
    <property type="component" value="Chromosome"/>
</dbReference>
<protein>
    <submittedName>
        <fullName evidence="1">Uncharacterized protein</fullName>
    </submittedName>
</protein>
<sequence length="80" mass="9123">MSYFDFDREATVSWSDKPVFGDIHGGPGNVRPFKTLRDTLVFVESLAPHLRKTAFVMTDSTNYSGTEIDDLLERLKQQAR</sequence>
<evidence type="ECO:0000313" key="1">
    <source>
        <dbReference type="EMBL" id="BCJ89755.1"/>
    </source>
</evidence>
<accession>A0A6S6QPP5</accession>
<dbReference type="RefSeq" id="WP_222876439.1">
    <property type="nucleotide sequence ID" value="NZ_AP023361.1"/>
</dbReference>
<dbReference type="AlphaFoldDB" id="A0A6S6QPP5"/>
<organism evidence="1 2">
    <name type="scientific">Terrihabitans soli</name>
    <dbReference type="NCBI Taxonomy" id="708113"/>
    <lineage>
        <taxon>Bacteria</taxon>
        <taxon>Pseudomonadati</taxon>
        <taxon>Pseudomonadota</taxon>
        <taxon>Alphaproteobacteria</taxon>
        <taxon>Hyphomicrobiales</taxon>
        <taxon>Terrihabitans</taxon>
    </lineage>
</organism>
<reference evidence="1 2" key="1">
    <citation type="submission" date="2020-08" db="EMBL/GenBank/DDBJ databases">
        <title>Genome sequence of Rhizobiales bacterium strain IZ6.</title>
        <authorList>
            <person name="Nakai R."/>
            <person name="Naganuma T."/>
        </authorList>
    </citation>
    <scope>NUCLEOTIDE SEQUENCE [LARGE SCALE GENOMIC DNA]</scope>
    <source>
        <strain evidence="1 2">IZ6</strain>
    </source>
</reference>
<proteinExistence type="predicted"/>
<evidence type="ECO:0000313" key="2">
    <source>
        <dbReference type="Proteomes" id="UP000515317"/>
    </source>
</evidence>
<name>A0A6S6QPP5_9HYPH</name>